<sequence>MNNENTEPVKSVSGSLIILWLLGVSVAIMGIAGGSITVILAGIILLPITNTLIKKYLKINLSSMARVVIAVLLIVVGSIASSSLDEAREKVSENSSIDTVSQEEVYSEIASFSGKGNQDTGSFSVTGKKVRITATTCCGSSSSGTYSGVSLKKENDGYTGPGLSISTEGSEKGQGQTTYRNLTPGQYYIQVITGVNWEVKVEQVN</sequence>
<dbReference type="EMBL" id="LBOG01000003">
    <property type="protein sequence ID" value="KKP30225.1"/>
    <property type="molecule type" value="Genomic_DNA"/>
</dbReference>
<dbReference type="AlphaFoldDB" id="A0A0G0AUC3"/>
<proteinExistence type="predicted"/>
<keyword evidence="1" id="KW-0472">Membrane</keyword>
<reference evidence="2 3" key="1">
    <citation type="journal article" date="2015" name="Nature">
        <title>rRNA introns, odd ribosomes, and small enigmatic genomes across a large radiation of phyla.</title>
        <authorList>
            <person name="Brown C.T."/>
            <person name="Hug L.A."/>
            <person name="Thomas B.C."/>
            <person name="Sharon I."/>
            <person name="Castelle C.J."/>
            <person name="Singh A."/>
            <person name="Wilkins M.J."/>
            <person name="Williams K.H."/>
            <person name="Banfield J.F."/>
        </authorList>
    </citation>
    <scope>NUCLEOTIDE SEQUENCE [LARGE SCALE GENOMIC DNA]</scope>
</reference>
<evidence type="ECO:0000313" key="2">
    <source>
        <dbReference type="EMBL" id="KKP30225.1"/>
    </source>
</evidence>
<dbReference type="Proteomes" id="UP000034934">
    <property type="component" value="Unassembled WGS sequence"/>
</dbReference>
<protein>
    <submittedName>
        <fullName evidence="2">Uncharacterized protein</fullName>
    </submittedName>
</protein>
<feature type="transmembrane region" description="Helical" evidence="1">
    <location>
        <begin position="67"/>
        <end position="84"/>
    </location>
</feature>
<keyword evidence="1" id="KW-0812">Transmembrane</keyword>
<comment type="caution">
    <text evidence="2">The sequence shown here is derived from an EMBL/GenBank/DDBJ whole genome shotgun (WGS) entry which is preliminary data.</text>
</comment>
<organism evidence="2 3">
    <name type="scientific">Candidatus Nomurabacteria bacterium GW2011_GWF1_31_48</name>
    <dbReference type="NCBI Taxonomy" id="1618767"/>
    <lineage>
        <taxon>Bacteria</taxon>
        <taxon>Candidatus Nomuraibacteriota</taxon>
    </lineage>
</organism>
<feature type="transmembrane region" description="Helical" evidence="1">
    <location>
        <begin position="17"/>
        <end position="46"/>
    </location>
</feature>
<keyword evidence="1" id="KW-1133">Transmembrane helix</keyword>
<evidence type="ECO:0000256" key="1">
    <source>
        <dbReference type="SAM" id="Phobius"/>
    </source>
</evidence>
<gene>
    <name evidence="2" type="ORF">UR19_C0003G0061</name>
</gene>
<evidence type="ECO:0000313" key="3">
    <source>
        <dbReference type="Proteomes" id="UP000034934"/>
    </source>
</evidence>
<accession>A0A0G0AUC3</accession>
<name>A0A0G0AUC3_9BACT</name>